<organism evidence="1">
    <name type="scientific">Zea mays</name>
    <name type="common">Maize</name>
    <dbReference type="NCBI Taxonomy" id="4577"/>
    <lineage>
        <taxon>Eukaryota</taxon>
        <taxon>Viridiplantae</taxon>
        <taxon>Streptophyta</taxon>
        <taxon>Embryophyta</taxon>
        <taxon>Tracheophyta</taxon>
        <taxon>Spermatophyta</taxon>
        <taxon>Magnoliopsida</taxon>
        <taxon>Liliopsida</taxon>
        <taxon>Poales</taxon>
        <taxon>Poaceae</taxon>
        <taxon>PACMAD clade</taxon>
        <taxon>Panicoideae</taxon>
        <taxon>Andropogonodae</taxon>
        <taxon>Andropogoneae</taxon>
        <taxon>Tripsacinae</taxon>
        <taxon>Zea</taxon>
    </lineage>
</organism>
<reference evidence="1" key="1">
    <citation type="journal article" date="2009" name="PLoS Genet.">
        <title>Sequencing, mapping, and analysis of 27,455 maize full-length cDNAs.</title>
        <authorList>
            <person name="Soderlund C."/>
            <person name="Descour A."/>
            <person name="Kudrna D."/>
            <person name="Bomhoff M."/>
            <person name="Boyd L."/>
            <person name="Currie J."/>
            <person name="Angelova A."/>
            <person name="Collura K."/>
            <person name="Wissotski M."/>
            <person name="Ashley E."/>
            <person name="Morrow D."/>
            <person name="Fernandes J."/>
            <person name="Walbot V."/>
            <person name="Yu Y."/>
        </authorList>
    </citation>
    <scope>NUCLEOTIDE SEQUENCE</scope>
    <source>
        <strain evidence="1">B73</strain>
    </source>
</reference>
<protein>
    <submittedName>
        <fullName evidence="1">Uncharacterized protein</fullName>
    </submittedName>
</protein>
<reference evidence="1" key="2">
    <citation type="submission" date="2012-06" db="EMBL/GenBank/DDBJ databases">
        <authorList>
            <person name="Yu Y."/>
            <person name="Currie J."/>
            <person name="Lomeli R."/>
            <person name="Angelova A."/>
            <person name="Collura K."/>
            <person name="Wissotski M."/>
            <person name="Campos D."/>
            <person name="Kudrna D."/>
            <person name="Golser W."/>
            <person name="Ashely E."/>
            <person name="Descour A."/>
            <person name="Fernandes J."/>
            <person name="Soderlund C."/>
            <person name="Walbot V."/>
        </authorList>
    </citation>
    <scope>NUCLEOTIDE SEQUENCE</scope>
    <source>
        <strain evidence="1">B73</strain>
    </source>
</reference>
<evidence type="ECO:0000313" key="1">
    <source>
        <dbReference type="EMBL" id="ACR35384.1"/>
    </source>
</evidence>
<proteinExistence type="evidence at transcript level"/>
<accession>C4J2I4</accession>
<name>C4J2I4_MAIZE</name>
<dbReference type="AlphaFoldDB" id="C4J2I4"/>
<dbReference type="EMBL" id="BT085031">
    <property type="protein sequence ID" value="ACR35384.1"/>
    <property type="molecule type" value="mRNA"/>
</dbReference>
<sequence>MRVQSRYLGSVNSQAAPLCCTLLERLHITRRPKPPGNVSVYGR</sequence>